<dbReference type="Proteomes" id="UP000265801">
    <property type="component" value="Unassembled WGS sequence"/>
</dbReference>
<sequence length="158" mass="18014">MGGKYLETMACDLIEKEFLVIGNSTTANFPDSFPEAAIRVQQDFEEKREQVTNAVDKNVLISPYMSNEIMTTYFACLEVTSLDTIPAGMCGFKIPVTKYARVTCTNRTINNAYTVVFDWIKEKGFNQKRFSSSFPIEIYYLTEKEEEEVVEILIPLEG</sequence>
<dbReference type="InterPro" id="IPR010499">
    <property type="entry name" value="AraC_E-bd"/>
</dbReference>
<accession>A0A3A1QZV1</accession>
<dbReference type="InterPro" id="IPR011256">
    <property type="entry name" value="Reg_factor_effector_dom_sf"/>
</dbReference>
<organism evidence="2 3">
    <name type="scientific">Bacillus salacetis</name>
    <dbReference type="NCBI Taxonomy" id="2315464"/>
    <lineage>
        <taxon>Bacteria</taxon>
        <taxon>Bacillati</taxon>
        <taxon>Bacillota</taxon>
        <taxon>Bacilli</taxon>
        <taxon>Bacillales</taxon>
        <taxon>Bacillaceae</taxon>
        <taxon>Bacillus</taxon>
    </lineage>
</organism>
<evidence type="ECO:0000259" key="1">
    <source>
        <dbReference type="SMART" id="SM00871"/>
    </source>
</evidence>
<name>A0A3A1QZV1_9BACI</name>
<reference evidence="2 3" key="1">
    <citation type="submission" date="2018-09" db="EMBL/GenBank/DDBJ databases">
        <title>Bacillus saliacetes sp. nov., isolated from Thai shrimp paste (Ka-pi).</title>
        <authorList>
            <person name="Daroonpunt R."/>
            <person name="Tanasupawat S."/>
            <person name="Yiamsombut S."/>
        </authorList>
    </citation>
    <scope>NUCLEOTIDE SEQUENCE [LARGE SCALE GENOMIC DNA]</scope>
    <source>
        <strain evidence="2 3">SKP7-4</strain>
    </source>
</reference>
<dbReference type="EMBL" id="QXIR01000010">
    <property type="protein sequence ID" value="RIW34660.1"/>
    <property type="molecule type" value="Genomic_DNA"/>
</dbReference>
<feature type="domain" description="AraC effector-binding" evidence="1">
    <location>
        <begin position="9"/>
        <end position="157"/>
    </location>
</feature>
<dbReference type="Gene3D" id="3.20.80.10">
    <property type="entry name" value="Regulatory factor, effector binding domain"/>
    <property type="match status" value="1"/>
</dbReference>
<dbReference type="OrthoDB" id="2734147at2"/>
<dbReference type="SUPFAM" id="SSF55136">
    <property type="entry name" value="Probable bacterial effector-binding domain"/>
    <property type="match status" value="1"/>
</dbReference>
<dbReference type="SMART" id="SM00871">
    <property type="entry name" value="AraC_E_bind"/>
    <property type="match status" value="1"/>
</dbReference>
<dbReference type="InterPro" id="IPR029441">
    <property type="entry name" value="Cass2"/>
</dbReference>
<proteinExistence type="predicted"/>
<dbReference type="AlphaFoldDB" id="A0A3A1QZV1"/>
<dbReference type="Pfam" id="PF14526">
    <property type="entry name" value="Cass2"/>
    <property type="match status" value="1"/>
</dbReference>
<keyword evidence="3" id="KW-1185">Reference proteome</keyword>
<comment type="caution">
    <text evidence="2">The sequence shown here is derived from an EMBL/GenBank/DDBJ whole genome shotgun (WGS) entry which is preliminary data.</text>
</comment>
<evidence type="ECO:0000313" key="2">
    <source>
        <dbReference type="EMBL" id="RIW34660.1"/>
    </source>
</evidence>
<protein>
    <submittedName>
        <fullName evidence="2">AraC family transcriptional regulator</fullName>
    </submittedName>
</protein>
<evidence type="ECO:0000313" key="3">
    <source>
        <dbReference type="Proteomes" id="UP000265801"/>
    </source>
</evidence>
<gene>
    <name evidence="2" type="ORF">D3H55_09090</name>
</gene>